<reference evidence="2" key="1">
    <citation type="submission" date="2023-03" db="EMBL/GenBank/DDBJ databases">
        <title>Selenobaculum gbiensis gen. nov. sp. nov., a new bacterium isolated from the gut microbiota of IBD patient.</title>
        <authorList>
            <person name="Yeo S."/>
            <person name="Park H."/>
            <person name="Huh C.S."/>
        </authorList>
    </citation>
    <scope>NUCLEOTIDE SEQUENCE</scope>
    <source>
        <strain evidence="2">ICN-92133</strain>
    </source>
</reference>
<accession>A0A9Y2ESF8</accession>
<gene>
    <name evidence="2" type="ORF">P3F81_10380</name>
</gene>
<feature type="compositionally biased region" description="Basic and acidic residues" evidence="1">
    <location>
        <begin position="211"/>
        <end position="222"/>
    </location>
</feature>
<dbReference type="Proteomes" id="UP001243623">
    <property type="component" value="Chromosome"/>
</dbReference>
<evidence type="ECO:0000313" key="2">
    <source>
        <dbReference type="EMBL" id="WIW70291.1"/>
    </source>
</evidence>
<feature type="region of interest" description="Disordered" evidence="1">
    <location>
        <begin position="181"/>
        <end position="222"/>
    </location>
</feature>
<organism evidence="2 3">
    <name type="scientific">Selenobaculum gibii</name>
    <dbReference type="NCBI Taxonomy" id="3054208"/>
    <lineage>
        <taxon>Bacteria</taxon>
        <taxon>Bacillati</taxon>
        <taxon>Bacillota</taxon>
        <taxon>Negativicutes</taxon>
        <taxon>Selenomonadales</taxon>
        <taxon>Selenomonadaceae</taxon>
        <taxon>Selenobaculum</taxon>
    </lineage>
</organism>
<sequence>MQIEKTIIKCESIYSEDKEHRILLKREWDKTKESAMVIMINPSEIQNVQTDLTTMCVINNLDKLNVGSVDIFNMYTRITNKISFRFQDDEELLVNENDEYMKKSADKVDYIILAWGQIGQHTKRVRERQQEILVALAPYAEKIRIIKDEHGRRGLHPLTPQIRNKWILEKITMEKLQKLMNPPEPVEKHNPQNASDLPIDKEVENLQVSENHPEINKCDEND</sequence>
<protein>
    <submittedName>
        <fullName evidence="2">DUF1643 domain-containing protein</fullName>
    </submittedName>
</protein>
<dbReference type="AlphaFoldDB" id="A0A9Y2ESF8"/>
<dbReference type="EMBL" id="CP120678">
    <property type="protein sequence ID" value="WIW70291.1"/>
    <property type="molecule type" value="Genomic_DNA"/>
</dbReference>
<name>A0A9Y2ESF8_9FIRM</name>
<evidence type="ECO:0000256" key="1">
    <source>
        <dbReference type="SAM" id="MobiDB-lite"/>
    </source>
</evidence>
<proteinExistence type="predicted"/>
<dbReference type="RefSeq" id="WP_147670079.1">
    <property type="nucleotide sequence ID" value="NZ_CP120678.1"/>
</dbReference>
<dbReference type="Pfam" id="PF07799">
    <property type="entry name" value="DUF1643"/>
    <property type="match status" value="1"/>
</dbReference>
<dbReference type="InterPro" id="IPR012441">
    <property type="entry name" value="DUF1643"/>
</dbReference>
<keyword evidence="3" id="KW-1185">Reference proteome</keyword>
<evidence type="ECO:0000313" key="3">
    <source>
        <dbReference type="Proteomes" id="UP001243623"/>
    </source>
</evidence>
<dbReference type="KEGG" id="sgbi:P3F81_10380"/>